<dbReference type="Gene3D" id="2.30.110.10">
    <property type="entry name" value="Electron Transport, Fmn-binding Protein, Chain A"/>
    <property type="match status" value="1"/>
</dbReference>
<protein>
    <submittedName>
        <fullName evidence="3">Pyridoxamine 5'-phosphate oxidase family protein</fullName>
    </submittedName>
</protein>
<dbReference type="PANTHER" id="PTHR42815">
    <property type="entry name" value="FAD-BINDING, PUTATIVE (AFU_ORTHOLOGUE AFUA_6G07600)-RELATED"/>
    <property type="match status" value="1"/>
</dbReference>
<keyword evidence="4" id="KW-1185">Reference proteome</keyword>
<feature type="region of interest" description="Disordered" evidence="1">
    <location>
        <begin position="222"/>
        <end position="263"/>
    </location>
</feature>
<evidence type="ECO:0000259" key="2">
    <source>
        <dbReference type="Pfam" id="PF01243"/>
    </source>
</evidence>
<feature type="domain" description="Pyridoxamine 5'-phosphate oxidase N-terminal" evidence="2">
    <location>
        <begin position="39"/>
        <end position="167"/>
    </location>
</feature>
<dbReference type="Proteomes" id="UP000670475">
    <property type="component" value="Unassembled WGS sequence"/>
</dbReference>
<name>A0A940MG45_9ACTN</name>
<accession>A0A940MG45</accession>
<evidence type="ECO:0000313" key="4">
    <source>
        <dbReference type="Proteomes" id="UP000670475"/>
    </source>
</evidence>
<evidence type="ECO:0000313" key="3">
    <source>
        <dbReference type="EMBL" id="MBP0458566.1"/>
    </source>
</evidence>
<proteinExistence type="predicted"/>
<feature type="region of interest" description="Disordered" evidence="1">
    <location>
        <begin position="178"/>
        <end position="202"/>
    </location>
</feature>
<dbReference type="InterPro" id="IPR012349">
    <property type="entry name" value="Split_barrel_FMN-bd"/>
</dbReference>
<dbReference type="InterPro" id="IPR011576">
    <property type="entry name" value="Pyridox_Oxase_N"/>
</dbReference>
<dbReference type="EMBL" id="JAGIQL010000045">
    <property type="protein sequence ID" value="MBP0458566.1"/>
    <property type="molecule type" value="Genomic_DNA"/>
</dbReference>
<dbReference type="AlphaFoldDB" id="A0A940MG45"/>
<organism evidence="3 4">
    <name type="scientific">Streptomyces montanisoli</name>
    <dbReference type="NCBI Taxonomy" id="2798581"/>
    <lineage>
        <taxon>Bacteria</taxon>
        <taxon>Bacillati</taxon>
        <taxon>Actinomycetota</taxon>
        <taxon>Actinomycetes</taxon>
        <taxon>Kitasatosporales</taxon>
        <taxon>Streptomycetaceae</taxon>
        <taxon>Streptomyces</taxon>
    </lineage>
</organism>
<dbReference type="SUPFAM" id="SSF50475">
    <property type="entry name" value="FMN-binding split barrel"/>
    <property type="match status" value="1"/>
</dbReference>
<comment type="caution">
    <text evidence="3">The sequence shown here is derived from an EMBL/GenBank/DDBJ whole genome shotgun (WGS) entry which is preliminary data.</text>
</comment>
<dbReference type="RefSeq" id="WP_209340321.1">
    <property type="nucleotide sequence ID" value="NZ_JAGIQL010000045.1"/>
</dbReference>
<gene>
    <name evidence="3" type="ORF">JFN87_13790</name>
</gene>
<dbReference type="PANTHER" id="PTHR42815:SF2">
    <property type="entry name" value="FAD-BINDING, PUTATIVE (AFU_ORTHOLOGUE AFUA_6G07600)-RELATED"/>
    <property type="match status" value="1"/>
</dbReference>
<evidence type="ECO:0000256" key="1">
    <source>
        <dbReference type="SAM" id="MobiDB-lite"/>
    </source>
</evidence>
<sequence length="263" mass="29289">MSGHYDDASPSLGERLLQRELGTTERATAFYDRQVHAQLTPAMARFIARQSMVFLSTADAAGRCDTSFRAGPPGFVEVLDDHTVAYPEYRGNGVMASAGNVTENPHIGLLFMDFTQDHIGLHVNGTAHLRADSDQRALYPGIAPPQAAGRAPMMWLHITVHEAYVHCSRHIPHLQAVPRVPRARGGGRNRPKDADYFTAQEPRYSPAYENAAAYEGAAAYENATARRPQEPAAYHQELPPERWYEAEPQPRPQPQPQPEWRGR</sequence>
<dbReference type="Pfam" id="PF01243">
    <property type="entry name" value="PNPOx_N"/>
    <property type="match status" value="1"/>
</dbReference>
<reference evidence="3" key="1">
    <citation type="submission" date="2021-03" db="EMBL/GenBank/DDBJ databases">
        <title>Whole genome sequence of Streptomyces bomunensis MMS17-BM035.</title>
        <authorList>
            <person name="Lee J.H."/>
        </authorList>
    </citation>
    <scope>NUCLEOTIDE SEQUENCE</scope>
    <source>
        <strain evidence="3">MMS17-BM035</strain>
    </source>
</reference>